<dbReference type="EMBL" id="KZ361474">
    <property type="protein sequence ID" value="PIO58348.1"/>
    <property type="molecule type" value="Genomic_DNA"/>
</dbReference>
<evidence type="ECO:0000313" key="1">
    <source>
        <dbReference type="EMBL" id="PIO58348.1"/>
    </source>
</evidence>
<dbReference type="AlphaFoldDB" id="A0A2G9TKD7"/>
<proteinExistence type="predicted"/>
<dbReference type="Proteomes" id="UP000230423">
    <property type="component" value="Unassembled WGS sequence"/>
</dbReference>
<protein>
    <submittedName>
        <fullName evidence="1">Uncharacterized protein</fullName>
    </submittedName>
</protein>
<evidence type="ECO:0000313" key="2">
    <source>
        <dbReference type="Proteomes" id="UP000230423"/>
    </source>
</evidence>
<sequence>GTSNNYRLQLVMYNVFDVPVKSGKLDWSTLELFNRKATGTCALATSSKVMVELDKASLNSSRCNLLYAVKFVLRFCSRVIVGLSSYIGGTDQKCGVLVSILKNEGAALRITYTHQLPWFMLIYYHTLAVTCTDLKYGNEQIDSCQLGLAEFIADKKVLP</sequence>
<dbReference type="PANTHER" id="PTHR12959">
    <property type="entry name" value="GPI TRANSAMIDASE COMPONENT PIG-T-RELATED"/>
    <property type="match status" value="1"/>
</dbReference>
<dbReference type="GO" id="GO:0016255">
    <property type="term" value="P:attachment of GPI anchor to protein"/>
    <property type="evidence" value="ECO:0007669"/>
    <property type="project" value="InterPro"/>
</dbReference>
<reference evidence="1 2" key="1">
    <citation type="submission" date="2015-09" db="EMBL/GenBank/DDBJ databases">
        <title>Draft genome of the parasitic nematode Teladorsagia circumcincta isolate WARC Sus (inbred).</title>
        <authorList>
            <person name="Mitreva M."/>
        </authorList>
    </citation>
    <scope>NUCLEOTIDE SEQUENCE [LARGE SCALE GENOMIC DNA]</scope>
    <source>
        <strain evidence="1 2">S</strain>
    </source>
</reference>
<dbReference type="GO" id="GO:0042765">
    <property type="term" value="C:GPI-anchor transamidase complex"/>
    <property type="evidence" value="ECO:0007669"/>
    <property type="project" value="InterPro"/>
</dbReference>
<dbReference type="Pfam" id="PF04113">
    <property type="entry name" value="Gpi16"/>
    <property type="match status" value="1"/>
</dbReference>
<dbReference type="PANTHER" id="PTHR12959:SF11">
    <property type="entry name" value="GPI TRANSAMIDASE COMPONENT PIG-T"/>
    <property type="match status" value="1"/>
</dbReference>
<name>A0A2G9TKD7_TELCI</name>
<organism evidence="1 2">
    <name type="scientific">Teladorsagia circumcincta</name>
    <name type="common">Brown stomach worm</name>
    <name type="synonym">Ostertagia circumcincta</name>
    <dbReference type="NCBI Taxonomy" id="45464"/>
    <lineage>
        <taxon>Eukaryota</taxon>
        <taxon>Metazoa</taxon>
        <taxon>Ecdysozoa</taxon>
        <taxon>Nematoda</taxon>
        <taxon>Chromadorea</taxon>
        <taxon>Rhabditida</taxon>
        <taxon>Rhabditina</taxon>
        <taxon>Rhabditomorpha</taxon>
        <taxon>Strongyloidea</taxon>
        <taxon>Trichostrongylidae</taxon>
        <taxon>Teladorsagia</taxon>
    </lineage>
</organism>
<dbReference type="InterPro" id="IPR007245">
    <property type="entry name" value="PIG-T"/>
</dbReference>
<accession>A0A2G9TKD7</accession>
<keyword evidence="2" id="KW-1185">Reference proteome</keyword>
<dbReference type="OrthoDB" id="331263at2759"/>
<feature type="non-terminal residue" evidence="1">
    <location>
        <position position="159"/>
    </location>
</feature>
<feature type="non-terminal residue" evidence="1">
    <location>
        <position position="1"/>
    </location>
</feature>
<gene>
    <name evidence="1" type="ORF">TELCIR_20219</name>
</gene>